<sequence>MSLYNLQNPYKTIRSNKIKQNKSVSDDLLHKNYTLWKPKDFNLDCSKVISGDINYINKMKMKRFTIKEIPKDYKYDCESIKSRGFYPKVPLSDIEANYPIAYARNVYNNYLMLELEFLVSYAPQNHYCFSVDLKSSELYKQLTSLSKCFNNVYISPIRYKMNSDGIYQALSTYECMKILKDKKWKYLFILQNDDFPIKTNREIVEILTARNSTLDMQFCDPSPFIEYRINLNACWDYKSLNFFNEAEMNENDKELLNNKLQFSKGTYASGIPRGSIDFILNNISINKYLNQINTADKYGEDEMVWQTLFSDNFLKIPQYVERDCLSTEYNTQSYMIRDAIWSYRKCKSNLIHHRVCVYGIEMFDEIKDMKRLFGYRFLPDRDFGAALCFVEYLVDKTYRKKSDKIDTSFYVNLPSTKYQNADQQTKNQIIKKCALKKKW</sequence>
<keyword evidence="6" id="KW-1185">Reference proteome</keyword>
<reference evidence="7" key="1">
    <citation type="submission" date="2017-02" db="UniProtKB">
        <authorList>
            <consortium name="WormBaseParasite"/>
        </authorList>
    </citation>
    <scope>IDENTIFICATION</scope>
</reference>
<name>A0A0N5C1U2_STREA</name>
<dbReference type="STRING" id="174720.A0A0N5C1U2"/>
<keyword evidence="4" id="KW-0472">Membrane</keyword>
<accession>A0A0N5C1U2</accession>
<dbReference type="GO" id="GO:0016757">
    <property type="term" value="F:glycosyltransferase activity"/>
    <property type="evidence" value="ECO:0007669"/>
    <property type="project" value="UniProtKB-KW"/>
</dbReference>
<evidence type="ECO:0000256" key="1">
    <source>
        <dbReference type="ARBA" id="ARBA00004606"/>
    </source>
</evidence>
<organism evidence="6 7">
    <name type="scientific">Strongyloides papillosus</name>
    <name type="common">Intestinal threadworm</name>
    <dbReference type="NCBI Taxonomy" id="174720"/>
    <lineage>
        <taxon>Eukaryota</taxon>
        <taxon>Metazoa</taxon>
        <taxon>Ecdysozoa</taxon>
        <taxon>Nematoda</taxon>
        <taxon>Chromadorea</taxon>
        <taxon>Rhabditida</taxon>
        <taxon>Tylenchina</taxon>
        <taxon>Panagrolaimomorpha</taxon>
        <taxon>Strongyloidoidea</taxon>
        <taxon>Strongyloididae</taxon>
        <taxon>Strongyloides</taxon>
    </lineage>
</organism>
<keyword evidence="2" id="KW-0328">Glycosyltransferase</keyword>
<keyword evidence="3" id="KW-0808">Transferase</keyword>
<evidence type="ECO:0000256" key="5">
    <source>
        <dbReference type="ARBA" id="ARBA00023180"/>
    </source>
</evidence>
<evidence type="ECO:0000256" key="2">
    <source>
        <dbReference type="ARBA" id="ARBA00022676"/>
    </source>
</evidence>
<comment type="subcellular location">
    <subcellularLocation>
        <location evidence="1">Membrane</location>
        <topology evidence="1">Single-pass type II membrane protein</topology>
    </subcellularLocation>
</comment>
<dbReference type="AlphaFoldDB" id="A0A0N5C1U2"/>
<evidence type="ECO:0000313" key="7">
    <source>
        <dbReference type="WBParaSite" id="SPAL_0001196200.1"/>
    </source>
</evidence>
<keyword evidence="5" id="KW-0325">Glycoprotein</keyword>
<proteinExistence type="predicted"/>
<evidence type="ECO:0000313" key="6">
    <source>
        <dbReference type="Proteomes" id="UP000046392"/>
    </source>
</evidence>
<protein>
    <submittedName>
        <fullName evidence="7">Glycosyltransferase family 17</fullName>
    </submittedName>
</protein>
<dbReference type="InterPro" id="IPR003406">
    <property type="entry name" value="Glyco_trans_14"/>
</dbReference>
<dbReference type="Pfam" id="PF02485">
    <property type="entry name" value="Branch"/>
    <property type="match status" value="1"/>
</dbReference>
<dbReference type="PANTHER" id="PTHR46671">
    <property type="entry name" value="PROTEIN CBG11221"/>
    <property type="match status" value="1"/>
</dbReference>
<dbReference type="WBParaSite" id="SPAL_0001196200.1">
    <property type="protein sequence ID" value="SPAL_0001196200.1"/>
    <property type="gene ID" value="SPAL_0001196200"/>
</dbReference>
<dbReference type="GO" id="GO:0016020">
    <property type="term" value="C:membrane"/>
    <property type="evidence" value="ECO:0007669"/>
    <property type="project" value="UniProtKB-SubCell"/>
</dbReference>
<evidence type="ECO:0000256" key="4">
    <source>
        <dbReference type="ARBA" id="ARBA00023136"/>
    </source>
</evidence>
<evidence type="ECO:0000256" key="3">
    <source>
        <dbReference type="ARBA" id="ARBA00022679"/>
    </source>
</evidence>
<dbReference type="PANTHER" id="PTHR46671:SF7">
    <property type="entry name" value="CORE-2_I-BRANCHING ENZYME"/>
    <property type="match status" value="1"/>
</dbReference>
<dbReference type="Proteomes" id="UP000046392">
    <property type="component" value="Unplaced"/>
</dbReference>